<feature type="domain" description="OTU" evidence="7">
    <location>
        <begin position="314"/>
        <end position="438"/>
    </location>
</feature>
<accession>A0A8T0IFZ9</accession>
<evidence type="ECO:0000259" key="7">
    <source>
        <dbReference type="PROSITE" id="PS50802"/>
    </source>
</evidence>
<sequence>MVTNDLVRWGLHELEGSGYLTNDAGSSVAKPVYEVKYNVESGSTGIKPVNEVTQPGVVKRAEFRTSDINPVNAVAQPSVLETRRSGIEPVDEIALPVVEIRSSDIIPVNDRGEPIVQRVHVPFPYSEQPLQSPPNTVNDALIAQALHEEFEKLAAAEAAGQASAQEKESVLVQTWVEKQGDSVADSSSGEGSLDHSEGAAQGATSALVGDNYGHVTVYNWEGSNEEMEKRKGGSLSTVSTTSSSQDPYSLDEDDRQVALALSEEYQHVDREVANRLTKLESMKHVPRTNQSFPTYEDASADHLRLANRLQLYGLTEQKIKGDGNCQFRALSDQLYRTPEHHKYVRKQVVKQLKACPQVYQNYVPMKYSDYLKNMAKNGEWGDHVTLQAASDHFGVRISLITSFRDTCFVEIIPAEQKSKREIYLSFWAEVHYNSIYPIGDIYSHGYAHQQQQQSKKRHWIERLF</sequence>
<name>A0A8T0IFZ9_CERPU</name>
<evidence type="ECO:0000256" key="4">
    <source>
        <dbReference type="ARBA" id="ARBA00022786"/>
    </source>
</evidence>
<dbReference type="GO" id="GO:0004843">
    <property type="term" value="F:cysteine-type deubiquitinase activity"/>
    <property type="evidence" value="ECO:0007669"/>
    <property type="project" value="UniProtKB-EC"/>
</dbReference>
<dbReference type="PROSITE" id="PS50802">
    <property type="entry name" value="OTU"/>
    <property type="match status" value="1"/>
</dbReference>
<dbReference type="Pfam" id="PF02338">
    <property type="entry name" value="OTU"/>
    <property type="match status" value="1"/>
</dbReference>
<dbReference type="CDD" id="cd22751">
    <property type="entry name" value="OTU_plant_OTU9-like"/>
    <property type="match status" value="1"/>
</dbReference>
<dbReference type="FunFam" id="3.90.70.80:FF:000001">
    <property type="entry name" value="OTU domain-containing protein"/>
    <property type="match status" value="1"/>
</dbReference>
<comment type="caution">
    <text evidence="8">The sequence shown here is derived from an EMBL/GenBank/DDBJ whole genome shotgun (WGS) entry which is preliminary data.</text>
</comment>
<dbReference type="OrthoDB" id="415023at2759"/>
<evidence type="ECO:0000256" key="6">
    <source>
        <dbReference type="SAM" id="MobiDB-lite"/>
    </source>
</evidence>
<gene>
    <name evidence="8" type="ORF">KC19_3G078600</name>
</gene>
<proteinExistence type="inferred from homology"/>
<dbReference type="EC" id="3.4.19.12" evidence="3"/>
<dbReference type="Gene3D" id="3.90.70.80">
    <property type="match status" value="1"/>
</dbReference>
<dbReference type="SUPFAM" id="SSF54001">
    <property type="entry name" value="Cysteine proteinases"/>
    <property type="match status" value="1"/>
</dbReference>
<organism evidence="8 9">
    <name type="scientific">Ceratodon purpureus</name>
    <name type="common">Fire moss</name>
    <name type="synonym">Dicranum purpureum</name>
    <dbReference type="NCBI Taxonomy" id="3225"/>
    <lineage>
        <taxon>Eukaryota</taxon>
        <taxon>Viridiplantae</taxon>
        <taxon>Streptophyta</taxon>
        <taxon>Embryophyta</taxon>
        <taxon>Bryophyta</taxon>
        <taxon>Bryophytina</taxon>
        <taxon>Bryopsida</taxon>
        <taxon>Dicranidae</taxon>
        <taxon>Pseudoditrichales</taxon>
        <taxon>Ditrichaceae</taxon>
        <taxon>Ceratodon</taxon>
    </lineage>
</organism>
<dbReference type="EMBL" id="CM026423">
    <property type="protein sequence ID" value="KAG0582704.1"/>
    <property type="molecule type" value="Genomic_DNA"/>
</dbReference>
<evidence type="ECO:0000313" key="9">
    <source>
        <dbReference type="Proteomes" id="UP000822688"/>
    </source>
</evidence>
<keyword evidence="4" id="KW-0833">Ubl conjugation pathway</keyword>
<keyword evidence="5" id="KW-0378">Hydrolase</keyword>
<dbReference type="Proteomes" id="UP000822688">
    <property type="component" value="Chromosome 3"/>
</dbReference>
<protein>
    <recommendedName>
        <fullName evidence="3">ubiquitinyl hydrolase 1</fullName>
        <ecNumber evidence="3">3.4.19.12</ecNumber>
    </recommendedName>
</protein>
<dbReference type="InterPro" id="IPR050704">
    <property type="entry name" value="Peptidase_C85-like"/>
</dbReference>
<evidence type="ECO:0000256" key="5">
    <source>
        <dbReference type="ARBA" id="ARBA00022801"/>
    </source>
</evidence>
<dbReference type="AlphaFoldDB" id="A0A8T0IFZ9"/>
<reference evidence="8" key="1">
    <citation type="submission" date="2020-06" db="EMBL/GenBank/DDBJ databases">
        <title>WGS assembly of Ceratodon purpureus strain R40.</title>
        <authorList>
            <person name="Carey S.B."/>
            <person name="Jenkins J."/>
            <person name="Shu S."/>
            <person name="Lovell J.T."/>
            <person name="Sreedasyam A."/>
            <person name="Maumus F."/>
            <person name="Tiley G.P."/>
            <person name="Fernandez-Pozo N."/>
            <person name="Barry K."/>
            <person name="Chen C."/>
            <person name="Wang M."/>
            <person name="Lipzen A."/>
            <person name="Daum C."/>
            <person name="Saski C.A."/>
            <person name="Payton A.C."/>
            <person name="Mcbreen J.C."/>
            <person name="Conrad R.E."/>
            <person name="Kollar L.M."/>
            <person name="Olsson S."/>
            <person name="Huttunen S."/>
            <person name="Landis J.B."/>
            <person name="Wickett N.J."/>
            <person name="Johnson M.G."/>
            <person name="Rensing S.A."/>
            <person name="Grimwood J."/>
            <person name="Schmutz J."/>
            <person name="Mcdaniel S.F."/>
        </authorList>
    </citation>
    <scope>NUCLEOTIDE SEQUENCE</scope>
    <source>
        <strain evidence="8">R40</strain>
    </source>
</reference>
<evidence type="ECO:0000256" key="2">
    <source>
        <dbReference type="ARBA" id="ARBA00010407"/>
    </source>
</evidence>
<comment type="similarity">
    <text evidence="2">Belongs to the peptidase C85 family.</text>
</comment>
<feature type="compositionally biased region" description="Low complexity" evidence="6">
    <location>
        <begin position="234"/>
        <end position="244"/>
    </location>
</feature>
<feature type="region of interest" description="Disordered" evidence="6">
    <location>
        <begin position="181"/>
        <end position="205"/>
    </location>
</feature>
<dbReference type="InterPro" id="IPR003323">
    <property type="entry name" value="OTU_dom"/>
</dbReference>
<evidence type="ECO:0000256" key="1">
    <source>
        <dbReference type="ARBA" id="ARBA00000707"/>
    </source>
</evidence>
<evidence type="ECO:0000313" key="8">
    <source>
        <dbReference type="EMBL" id="KAG0582704.1"/>
    </source>
</evidence>
<feature type="region of interest" description="Disordered" evidence="6">
    <location>
        <begin position="224"/>
        <end position="252"/>
    </location>
</feature>
<evidence type="ECO:0000256" key="3">
    <source>
        <dbReference type="ARBA" id="ARBA00012759"/>
    </source>
</evidence>
<keyword evidence="9" id="KW-1185">Reference proteome</keyword>
<dbReference type="PANTHER" id="PTHR12419:SF111">
    <property type="entry name" value="OVARIAN TUMOR DOMAIN-CONTAINING DEUBIQUITINATING ENZYME 9"/>
    <property type="match status" value="1"/>
</dbReference>
<dbReference type="PANTHER" id="PTHR12419">
    <property type="entry name" value="OTU DOMAIN CONTAINING PROTEIN"/>
    <property type="match status" value="1"/>
</dbReference>
<dbReference type="InterPro" id="IPR038765">
    <property type="entry name" value="Papain-like_cys_pep_sf"/>
</dbReference>
<comment type="catalytic activity">
    <reaction evidence="1">
        <text>Thiol-dependent hydrolysis of ester, thioester, amide, peptide and isopeptide bonds formed by the C-terminal Gly of ubiquitin (a 76-residue protein attached to proteins as an intracellular targeting signal).</text>
        <dbReference type="EC" id="3.4.19.12"/>
    </reaction>
</comment>
<dbReference type="GO" id="GO:0016579">
    <property type="term" value="P:protein deubiquitination"/>
    <property type="evidence" value="ECO:0007669"/>
    <property type="project" value="TreeGrafter"/>
</dbReference>